<organism evidence="2 3">
    <name type="scientific">Streptomyces hyaluromycini</name>
    <dbReference type="NCBI Taxonomy" id="1377993"/>
    <lineage>
        <taxon>Bacteria</taxon>
        <taxon>Bacillati</taxon>
        <taxon>Actinomycetota</taxon>
        <taxon>Actinomycetes</taxon>
        <taxon>Kitasatosporales</taxon>
        <taxon>Streptomycetaceae</taxon>
        <taxon>Streptomyces</taxon>
    </lineage>
</organism>
<evidence type="ECO:0000313" key="2">
    <source>
        <dbReference type="EMBL" id="MER7188380.1"/>
    </source>
</evidence>
<dbReference type="Proteomes" id="UP001474181">
    <property type="component" value="Unassembled WGS sequence"/>
</dbReference>
<dbReference type="SUPFAM" id="SSF53474">
    <property type="entry name" value="alpha/beta-Hydrolases"/>
    <property type="match status" value="1"/>
</dbReference>
<feature type="domain" description="Thioesterase" evidence="1">
    <location>
        <begin position="3"/>
        <end position="58"/>
    </location>
</feature>
<dbReference type="InterPro" id="IPR029058">
    <property type="entry name" value="AB_hydrolase_fold"/>
</dbReference>
<reference evidence="2 3" key="1">
    <citation type="submission" date="2024-06" db="EMBL/GenBank/DDBJ databases">
        <title>The Natural Products Discovery Center: Release of the First 8490 Sequenced Strains for Exploring Actinobacteria Biosynthetic Diversity.</title>
        <authorList>
            <person name="Kalkreuter E."/>
            <person name="Kautsar S.A."/>
            <person name="Yang D."/>
            <person name="Bader C.D."/>
            <person name="Teijaro C.N."/>
            <person name="Fluegel L."/>
            <person name="Davis C.M."/>
            <person name="Simpson J.R."/>
            <person name="Lauterbach L."/>
            <person name="Steele A.D."/>
            <person name="Gui C."/>
            <person name="Meng S."/>
            <person name="Li G."/>
            <person name="Viehrig K."/>
            <person name="Ye F."/>
            <person name="Su P."/>
            <person name="Kiefer A.F."/>
            <person name="Nichols A."/>
            <person name="Cepeda A.J."/>
            <person name="Yan W."/>
            <person name="Fan B."/>
            <person name="Jiang Y."/>
            <person name="Adhikari A."/>
            <person name="Zheng C.-J."/>
            <person name="Schuster L."/>
            <person name="Cowan T.M."/>
            <person name="Smanski M.J."/>
            <person name="Chevrette M.G."/>
            <person name="De Carvalho L.P.S."/>
            <person name="Shen B."/>
        </authorList>
    </citation>
    <scope>NUCLEOTIDE SEQUENCE [LARGE SCALE GENOMIC DNA]</scope>
    <source>
        <strain evidence="2 3">NPDC000234</strain>
    </source>
</reference>
<feature type="non-terminal residue" evidence="2">
    <location>
        <position position="1"/>
    </location>
</feature>
<name>A0ABV1XH51_9ACTN</name>
<dbReference type="InterPro" id="IPR001031">
    <property type="entry name" value="Thioesterase"/>
</dbReference>
<evidence type="ECO:0000313" key="3">
    <source>
        <dbReference type="Proteomes" id="UP001474181"/>
    </source>
</evidence>
<dbReference type="EMBL" id="JBEPEK010001200">
    <property type="protein sequence ID" value="MER7188380.1"/>
    <property type="molecule type" value="Genomic_DNA"/>
</dbReference>
<dbReference type="Gene3D" id="3.40.50.1820">
    <property type="entry name" value="alpha/beta hydrolase"/>
    <property type="match status" value="1"/>
</dbReference>
<sequence>PITAPVTVLTGRADAKVTAEEARAWERHTTGRTEVLAFGGGHFFLLEHQERIAESILARLFPHAPAAPGPA</sequence>
<evidence type="ECO:0000259" key="1">
    <source>
        <dbReference type="Pfam" id="PF00975"/>
    </source>
</evidence>
<keyword evidence="3" id="KW-1185">Reference proteome</keyword>
<dbReference type="RefSeq" id="WP_350793323.1">
    <property type="nucleotide sequence ID" value="NZ_JBEPEK010001200.1"/>
</dbReference>
<accession>A0ABV1XH51</accession>
<proteinExistence type="predicted"/>
<dbReference type="Pfam" id="PF00975">
    <property type="entry name" value="Thioesterase"/>
    <property type="match status" value="1"/>
</dbReference>
<comment type="caution">
    <text evidence="2">The sequence shown here is derived from an EMBL/GenBank/DDBJ whole genome shotgun (WGS) entry which is preliminary data.</text>
</comment>
<gene>
    <name evidence="2" type="ORF">ABT404_54510</name>
</gene>
<protein>
    <submittedName>
        <fullName evidence="2">Thioesterase domain-containing protein</fullName>
    </submittedName>
</protein>